<dbReference type="Proteomes" id="UP001430584">
    <property type="component" value="Unassembled WGS sequence"/>
</dbReference>
<dbReference type="InterPro" id="IPR002591">
    <property type="entry name" value="Phosphodiest/P_Trfase"/>
</dbReference>
<evidence type="ECO:0000256" key="10">
    <source>
        <dbReference type="ARBA" id="ARBA00023136"/>
    </source>
</evidence>
<keyword evidence="8 12" id="KW-0256">Endoplasmic reticulum</keyword>
<dbReference type="Pfam" id="PF19316">
    <property type="entry name" value="PIGO_PIGG"/>
    <property type="match status" value="1"/>
</dbReference>
<evidence type="ECO:0000256" key="7">
    <source>
        <dbReference type="ARBA" id="ARBA00022692"/>
    </source>
</evidence>
<keyword evidence="6 12" id="KW-0808">Transferase</keyword>
<evidence type="ECO:0000256" key="9">
    <source>
        <dbReference type="ARBA" id="ARBA00022989"/>
    </source>
</evidence>
<evidence type="ECO:0000256" key="5">
    <source>
        <dbReference type="ARBA" id="ARBA00022502"/>
    </source>
</evidence>
<feature type="transmembrane region" description="Helical" evidence="12">
    <location>
        <begin position="892"/>
        <end position="910"/>
    </location>
</feature>
<keyword evidence="10 12" id="KW-0472">Membrane</keyword>
<feature type="domain" description="GPI ethanolamine phosphate transferase 2 C-terminal" evidence="13">
    <location>
        <begin position="437"/>
        <end position="885"/>
    </location>
</feature>
<dbReference type="PANTHER" id="PTHR23072">
    <property type="entry name" value="PHOSPHATIDYLINOSITOL GLYCAN-RELATED"/>
    <property type="match status" value="1"/>
</dbReference>
<dbReference type="GeneID" id="92007758"/>
<organism evidence="14 15">
    <name type="scientific">Diplodia seriata</name>
    <dbReference type="NCBI Taxonomy" id="420778"/>
    <lineage>
        <taxon>Eukaryota</taxon>
        <taxon>Fungi</taxon>
        <taxon>Dikarya</taxon>
        <taxon>Ascomycota</taxon>
        <taxon>Pezizomycotina</taxon>
        <taxon>Dothideomycetes</taxon>
        <taxon>Dothideomycetes incertae sedis</taxon>
        <taxon>Botryosphaeriales</taxon>
        <taxon>Botryosphaeriaceae</taxon>
        <taxon>Diplodia</taxon>
    </lineage>
</organism>
<comment type="similarity">
    <text evidence="3 12">Belongs to the PIGG/PIGN/PIGO family. PIGG subfamily.</text>
</comment>
<dbReference type="CDD" id="cd16024">
    <property type="entry name" value="GPI_EPT_2"/>
    <property type="match status" value="1"/>
</dbReference>
<keyword evidence="7 12" id="KW-0812">Transmembrane</keyword>
<dbReference type="SUPFAM" id="SSF53649">
    <property type="entry name" value="Alkaline phosphatase-like"/>
    <property type="match status" value="1"/>
</dbReference>
<dbReference type="InterPro" id="IPR045687">
    <property type="entry name" value="PIGG/GPI7_C"/>
</dbReference>
<feature type="transmembrane region" description="Helical" evidence="12">
    <location>
        <begin position="559"/>
        <end position="578"/>
    </location>
</feature>
<keyword evidence="11" id="KW-0325">Glycoprotein</keyword>
<feature type="transmembrane region" description="Helical" evidence="12">
    <location>
        <begin position="599"/>
        <end position="617"/>
    </location>
</feature>
<evidence type="ECO:0000256" key="3">
    <source>
        <dbReference type="ARBA" id="ARBA00005315"/>
    </source>
</evidence>
<dbReference type="PANTHER" id="PTHR23072:SF0">
    <property type="entry name" value="GPI ETHANOLAMINE PHOSPHATE TRANSFERASE 2"/>
    <property type="match status" value="1"/>
</dbReference>
<protein>
    <recommendedName>
        <fullName evidence="4 12">GPI ethanolamine phosphate transferase 2</fullName>
    </recommendedName>
</protein>
<evidence type="ECO:0000256" key="8">
    <source>
        <dbReference type="ARBA" id="ARBA00022824"/>
    </source>
</evidence>
<dbReference type="InterPro" id="IPR039527">
    <property type="entry name" value="PIGG/GPI7"/>
</dbReference>
<dbReference type="Pfam" id="PF01663">
    <property type="entry name" value="Phosphodiest"/>
    <property type="match status" value="1"/>
</dbReference>
<evidence type="ECO:0000259" key="13">
    <source>
        <dbReference type="Pfam" id="PF19316"/>
    </source>
</evidence>
<evidence type="ECO:0000256" key="1">
    <source>
        <dbReference type="ARBA" id="ARBA00004477"/>
    </source>
</evidence>
<feature type="transmembrane region" description="Helical" evidence="12">
    <location>
        <begin position="760"/>
        <end position="780"/>
    </location>
</feature>
<dbReference type="EMBL" id="JAJVCZ030000003">
    <property type="protein sequence ID" value="KAL0262234.1"/>
    <property type="molecule type" value="Genomic_DNA"/>
</dbReference>
<dbReference type="Gene3D" id="3.40.720.10">
    <property type="entry name" value="Alkaline Phosphatase, subunit A"/>
    <property type="match status" value="1"/>
</dbReference>
<evidence type="ECO:0000256" key="2">
    <source>
        <dbReference type="ARBA" id="ARBA00004687"/>
    </source>
</evidence>
<gene>
    <name evidence="14" type="primary">LAS21</name>
    <name evidence="14" type="ORF">SLS55_003673</name>
</gene>
<evidence type="ECO:0000256" key="6">
    <source>
        <dbReference type="ARBA" id="ARBA00022679"/>
    </source>
</evidence>
<feature type="transmembrane region" description="Helical" evidence="12">
    <location>
        <begin position="442"/>
        <end position="463"/>
    </location>
</feature>
<evidence type="ECO:0000256" key="4">
    <source>
        <dbReference type="ARBA" id="ARBA00020830"/>
    </source>
</evidence>
<keyword evidence="5 12" id="KW-0337">GPI-anchor biosynthesis</keyword>
<feature type="transmembrane region" description="Helical" evidence="12">
    <location>
        <begin position="862"/>
        <end position="880"/>
    </location>
</feature>
<evidence type="ECO:0000256" key="11">
    <source>
        <dbReference type="ARBA" id="ARBA00023180"/>
    </source>
</evidence>
<feature type="transmembrane region" description="Helical" evidence="12">
    <location>
        <begin position="475"/>
        <end position="494"/>
    </location>
</feature>
<evidence type="ECO:0000313" key="14">
    <source>
        <dbReference type="EMBL" id="KAL0262234.1"/>
    </source>
</evidence>
<comment type="pathway">
    <text evidence="2 12">Glycolipid biosynthesis; glycosylphosphatidylinositol-anchor biosynthesis.</text>
</comment>
<comment type="subcellular location">
    <subcellularLocation>
        <location evidence="1 12">Endoplasmic reticulum membrane</location>
        <topology evidence="1 12">Multi-pass membrane protein</topology>
    </subcellularLocation>
</comment>
<feature type="transmembrane region" description="Helical" evidence="12">
    <location>
        <begin position="646"/>
        <end position="666"/>
    </location>
</feature>
<feature type="transmembrane region" description="Helical" evidence="12">
    <location>
        <begin position="12"/>
        <end position="33"/>
    </location>
</feature>
<accession>A0ABR3CNW1</accession>
<keyword evidence="9 12" id="KW-1133">Transmembrane helix</keyword>
<reference evidence="14 15" key="1">
    <citation type="submission" date="2024-02" db="EMBL/GenBank/DDBJ databases">
        <title>De novo assembly and annotation of 12 fungi associated with fruit tree decline syndrome in Ontario, Canada.</title>
        <authorList>
            <person name="Sulman M."/>
            <person name="Ellouze W."/>
            <person name="Ilyukhin E."/>
        </authorList>
    </citation>
    <scope>NUCLEOTIDE SEQUENCE [LARGE SCALE GENOMIC DNA]</scope>
    <source>
        <strain evidence="14 15">FDS-637</strain>
    </source>
</reference>
<comment type="caution">
    <text evidence="14">The sequence shown here is derived from an EMBL/GenBank/DDBJ whole genome shotgun (WGS) entry which is preliminary data.</text>
</comment>
<sequence length="1007" mass="109685">MSAPTSLQRALLTAANVLIPVAVLTFAVGFFPYKPFLPGLAEYGPSVYGSPPDAPFDKVVFMVVDALRSDFVFSNASGFDFTQSLISSGAALPFTAHATSPTITMPRVKAITTGSIPSFLDVILNFAESDTTSTLASQDTWLAQLKAKKEGKLVMYGDDTWLKLFPGTFERADGTSSFFVSDFTEVDNNVTRHVPEELRNGDWNAMIMHYLGLDHIGHKAGPSSPNMVPKQVEMDGIVKQIYHAMETQPHLQSTLLVLCGDHGMNDGGNHGGSAPGETSPALVFMSPKLQDISKGLPCPVAPTREFDYYEKVEQSDIAPTLAGLLGFPVPLNNLGVFIPHFLQMWPKGDDQAQLLLRNAYQILQIVEATFPIAPFQDLSFLPKCESATSTGDELACKWLKVKDALENGGNQPPKAELIIGPALEFCRAAQEALSSTASNYNVTLLIVGAVLATASMALALAVISSGLFPTSTAGIFFALLTVLYGIMMFASSYVEEEQHFWYWATSAWYALIFVLKSRKTNVPRNVLPVAVLLLCHRITRRWNQTGQKYAGAPDIVHSVIMTHPVVLWSLVSITYIHITMRIKTHLTRRFPRTSQGRQLQTFAVGNTFLLCAVAFLFKLSFTARDAPELVRGASPGAMAFLESLNLVKLVRCIFIGSTVGVGWVVLRENAEGKGKSGGLIVDALHDFLALILLTQTRASNIPLFLLFRLQQHYLTQLNPSPAEHTLTSLLLAHTSFFALGNSNAISSIDLSNAYNGVSGYNIVGVGVLLFLANWAGPIYWTSASVLGLLDAARWSRGSAALRRVMREKELEKWKEVQRRDAASGKVAAASEPGHLPRLKSALEGVGEVEEVEGMWFRHFARLTVWVAGGVVAVMVACAVLRTHFTFKMHVKTVFILALAMVTGLASAAPAEDLPTGTTKIKNVIRAEANAQHTCTTYDYLGWIDMECDYNDGIGMHTGAHEKCATYCAKLGDGVPDCYDARCKHRADQHGAVGQCWCPCGVRMVCST</sequence>
<comment type="function">
    <text evidence="12">Ethanolamine phosphate transferase involved in glycosylphosphatidylinositol-anchor biosynthesis. Transfers ethanolamine phosphate to the GPI second mannose.</text>
</comment>
<dbReference type="InterPro" id="IPR017850">
    <property type="entry name" value="Alkaline_phosphatase_core_sf"/>
</dbReference>
<evidence type="ECO:0000313" key="15">
    <source>
        <dbReference type="Proteomes" id="UP001430584"/>
    </source>
</evidence>
<dbReference type="InterPro" id="IPR037674">
    <property type="entry name" value="PIG-G_N"/>
</dbReference>
<keyword evidence="15" id="KW-1185">Reference proteome</keyword>
<name>A0ABR3CNW1_9PEZI</name>
<evidence type="ECO:0000256" key="12">
    <source>
        <dbReference type="RuleBase" id="RU367106"/>
    </source>
</evidence>
<proteinExistence type="inferred from homology"/>
<dbReference type="RefSeq" id="XP_066635263.1">
    <property type="nucleotide sequence ID" value="XM_066775144.1"/>
</dbReference>